<sequence>MSRTEPNEKEKKVFDRFKQKAVEIVGNSEALKKTLLRVQKKLDALEDDETLKGKVVAYVHLIVRMLSNSVNGHYPHIPWQTLVMIVAGLLYFVAPLDALPDFIPIVGLIDDATILVWLGKSFKDDLEKYKEWEKLNLSR</sequence>
<evidence type="ECO:0000256" key="3">
    <source>
        <dbReference type="ARBA" id="ARBA00022989"/>
    </source>
</evidence>
<evidence type="ECO:0000256" key="2">
    <source>
        <dbReference type="ARBA" id="ARBA00022692"/>
    </source>
</evidence>
<organism evidence="6 7">
    <name type="scientific">Roseivirga thermotolerans</name>
    <dbReference type="NCBI Taxonomy" id="1758176"/>
    <lineage>
        <taxon>Bacteria</taxon>
        <taxon>Pseudomonadati</taxon>
        <taxon>Bacteroidota</taxon>
        <taxon>Cytophagia</taxon>
        <taxon>Cytophagales</taxon>
        <taxon>Roseivirgaceae</taxon>
        <taxon>Roseivirga</taxon>
    </lineage>
</organism>
<proteinExistence type="predicted"/>
<accession>A0ABQ3I5L2</accession>
<reference evidence="7" key="1">
    <citation type="journal article" date="2019" name="Int. J. Syst. Evol. Microbiol.">
        <title>The Global Catalogue of Microorganisms (GCM) 10K type strain sequencing project: providing services to taxonomists for standard genome sequencing and annotation.</title>
        <authorList>
            <consortium name="The Broad Institute Genomics Platform"/>
            <consortium name="The Broad Institute Genome Sequencing Center for Infectious Disease"/>
            <person name="Wu L."/>
            <person name="Ma J."/>
        </authorList>
    </citation>
    <scope>NUCLEOTIDE SEQUENCE [LARGE SCALE GENOMIC DNA]</scope>
    <source>
        <strain evidence="7">CGMCC 1.15111</strain>
    </source>
</reference>
<dbReference type="InterPro" id="IPR010652">
    <property type="entry name" value="DUF1232"/>
</dbReference>
<protein>
    <recommendedName>
        <fullName evidence="5">DUF1232 domain-containing protein</fullName>
    </recommendedName>
</protein>
<evidence type="ECO:0000256" key="1">
    <source>
        <dbReference type="ARBA" id="ARBA00004127"/>
    </source>
</evidence>
<dbReference type="EMBL" id="BNAG01000003">
    <property type="protein sequence ID" value="GHE66437.1"/>
    <property type="molecule type" value="Genomic_DNA"/>
</dbReference>
<gene>
    <name evidence="6" type="ORF">GCM10011340_22180</name>
</gene>
<keyword evidence="2" id="KW-0812">Transmembrane</keyword>
<keyword evidence="4" id="KW-0472">Membrane</keyword>
<evidence type="ECO:0000313" key="6">
    <source>
        <dbReference type="EMBL" id="GHE66437.1"/>
    </source>
</evidence>
<comment type="caution">
    <text evidence="6">The sequence shown here is derived from an EMBL/GenBank/DDBJ whole genome shotgun (WGS) entry which is preliminary data.</text>
</comment>
<dbReference type="Proteomes" id="UP000658258">
    <property type="component" value="Unassembled WGS sequence"/>
</dbReference>
<keyword evidence="7" id="KW-1185">Reference proteome</keyword>
<name>A0ABQ3I5L2_9BACT</name>
<evidence type="ECO:0000256" key="4">
    <source>
        <dbReference type="ARBA" id="ARBA00023136"/>
    </source>
</evidence>
<feature type="domain" description="DUF1232" evidence="5">
    <location>
        <begin position="82"/>
        <end position="117"/>
    </location>
</feature>
<evidence type="ECO:0000259" key="5">
    <source>
        <dbReference type="Pfam" id="PF06803"/>
    </source>
</evidence>
<comment type="subcellular location">
    <subcellularLocation>
        <location evidence="1">Endomembrane system</location>
        <topology evidence="1">Multi-pass membrane protein</topology>
    </subcellularLocation>
</comment>
<evidence type="ECO:0000313" key="7">
    <source>
        <dbReference type="Proteomes" id="UP000658258"/>
    </source>
</evidence>
<dbReference type="Pfam" id="PF06803">
    <property type="entry name" value="DUF1232"/>
    <property type="match status" value="1"/>
</dbReference>
<dbReference type="RefSeq" id="WP_189630325.1">
    <property type="nucleotide sequence ID" value="NZ_BNAG01000003.1"/>
</dbReference>
<keyword evidence="3" id="KW-1133">Transmembrane helix</keyword>